<dbReference type="Gene3D" id="1.10.240.10">
    <property type="entry name" value="Tyrosyl-Transfer RNA Synthetase"/>
    <property type="match status" value="1"/>
</dbReference>
<dbReference type="InterPro" id="IPR002305">
    <property type="entry name" value="aa-tRNA-synth_Ic"/>
</dbReference>
<dbReference type="PANTHER" id="PTHR11766">
    <property type="entry name" value="TYROSYL-TRNA SYNTHETASE"/>
    <property type="match status" value="1"/>
</dbReference>
<keyword evidence="4 9" id="KW-0067">ATP-binding</keyword>
<dbReference type="InterPro" id="IPR024088">
    <property type="entry name" value="Tyr-tRNA-ligase_bac-type"/>
</dbReference>
<sequence length="463" mass="52439">MACRMGKACWNFLNVKPQIHLCCKVRNSSSDVLYRLLRRGLVKQIFPNDQSITCSGTPCAYAGFDATADSLHVGNLLVLVSLIHWQRAGYETIAVVGDATAKIGDPSGHKSDRKLLSYDVVSQNAESIEKNLFEIFQNHEKDIFPKSKTKGKLGKLRILKNSHWYENTSIVDFISEAGRHIRVSDMLSRTSVKNRMESGVGINFSEFSYQIFQSYDWLHLFRTYNCRFQFGGNDQLGNITSGYNLVSGLLYQPVYGALLPLVQSETGDKFGKTAGNAVFLDQNRTSPFDFYQFFMRLPDADVGYYLKLFTFLNVEEIEDILHKHLKNPDLRKAQKKLSEEVTLLVHGDQGLDLAETATKILFHSDIESLAKLNMQNMNQVFPLSATSQILFEPGMSLLDLTMKAGCFLKKEDADRIIRGGGVYLNFERITSPQFVIIPDQYILPNGVSLIRIGKKTYYLVIWK</sequence>
<evidence type="ECO:0000256" key="1">
    <source>
        <dbReference type="ARBA" id="ARBA00013160"/>
    </source>
</evidence>
<dbReference type="GO" id="GO:0005829">
    <property type="term" value="C:cytosol"/>
    <property type="evidence" value="ECO:0007669"/>
    <property type="project" value="TreeGrafter"/>
</dbReference>
<keyword evidence="11" id="KW-1185">Reference proteome</keyword>
<evidence type="ECO:0000256" key="6">
    <source>
        <dbReference type="ARBA" id="ARBA00023146"/>
    </source>
</evidence>
<comment type="catalytic activity">
    <reaction evidence="8 9">
        <text>tRNA(Tyr) + L-tyrosine + ATP = L-tyrosyl-tRNA(Tyr) + AMP + diphosphate + H(+)</text>
        <dbReference type="Rhea" id="RHEA:10220"/>
        <dbReference type="Rhea" id="RHEA-COMP:9706"/>
        <dbReference type="Rhea" id="RHEA-COMP:9707"/>
        <dbReference type="ChEBI" id="CHEBI:15378"/>
        <dbReference type="ChEBI" id="CHEBI:30616"/>
        <dbReference type="ChEBI" id="CHEBI:33019"/>
        <dbReference type="ChEBI" id="CHEBI:58315"/>
        <dbReference type="ChEBI" id="CHEBI:78442"/>
        <dbReference type="ChEBI" id="CHEBI:78536"/>
        <dbReference type="ChEBI" id="CHEBI:456215"/>
        <dbReference type="EC" id="6.1.1.1"/>
    </reaction>
</comment>
<dbReference type="OrthoDB" id="6414360at2759"/>
<dbReference type="Pfam" id="PF00579">
    <property type="entry name" value="tRNA-synt_1b"/>
    <property type="match status" value="1"/>
</dbReference>
<proteinExistence type="inferred from homology"/>
<evidence type="ECO:0000313" key="11">
    <source>
        <dbReference type="Proteomes" id="UP000887116"/>
    </source>
</evidence>
<dbReference type="CDD" id="cd00805">
    <property type="entry name" value="TyrRS_core"/>
    <property type="match status" value="1"/>
</dbReference>
<evidence type="ECO:0000256" key="7">
    <source>
        <dbReference type="ARBA" id="ARBA00033323"/>
    </source>
</evidence>
<dbReference type="Gene3D" id="3.40.50.620">
    <property type="entry name" value="HUPs"/>
    <property type="match status" value="1"/>
</dbReference>
<dbReference type="AlphaFoldDB" id="A0A8X6M7A0"/>
<comment type="caution">
    <text evidence="10">The sequence shown here is derived from an EMBL/GenBank/DDBJ whole genome shotgun (WGS) entry which is preliminary data.</text>
</comment>
<evidence type="ECO:0000313" key="10">
    <source>
        <dbReference type="EMBL" id="GFR33969.1"/>
    </source>
</evidence>
<gene>
    <name evidence="10" type="primary">TyrRS-m</name>
    <name evidence="10" type="ORF">TNCT_193551</name>
</gene>
<accession>A0A8X6M7A0</accession>
<dbReference type="NCBIfam" id="TIGR00234">
    <property type="entry name" value="tyrS"/>
    <property type="match status" value="1"/>
</dbReference>
<dbReference type="GO" id="GO:0006437">
    <property type="term" value="P:tyrosyl-tRNA aminoacylation"/>
    <property type="evidence" value="ECO:0007669"/>
    <property type="project" value="InterPro"/>
</dbReference>
<dbReference type="InterPro" id="IPR002307">
    <property type="entry name" value="Tyr-tRNA-ligase"/>
</dbReference>
<dbReference type="FunFam" id="1.10.240.10:FF:000001">
    <property type="entry name" value="Tyrosine--tRNA ligase"/>
    <property type="match status" value="1"/>
</dbReference>
<evidence type="ECO:0000256" key="8">
    <source>
        <dbReference type="ARBA" id="ARBA00048248"/>
    </source>
</evidence>
<dbReference type="EC" id="6.1.1.1" evidence="1 9"/>
<dbReference type="EMBL" id="BMAO01009906">
    <property type="protein sequence ID" value="GFR33969.1"/>
    <property type="molecule type" value="Genomic_DNA"/>
</dbReference>
<evidence type="ECO:0000256" key="9">
    <source>
        <dbReference type="RuleBase" id="RU361234"/>
    </source>
</evidence>
<dbReference type="Gene3D" id="3.10.290.10">
    <property type="entry name" value="RNA-binding S4 domain"/>
    <property type="match status" value="1"/>
</dbReference>
<keyword evidence="6 9" id="KW-0030">Aminoacyl-tRNA synthetase</keyword>
<keyword evidence="3 9" id="KW-0547">Nucleotide-binding</keyword>
<organism evidence="10 11">
    <name type="scientific">Trichonephila clavata</name>
    <name type="common">Joro spider</name>
    <name type="synonym">Nephila clavata</name>
    <dbReference type="NCBI Taxonomy" id="2740835"/>
    <lineage>
        <taxon>Eukaryota</taxon>
        <taxon>Metazoa</taxon>
        <taxon>Ecdysozoa</taxon>
        <taxon>Arthropoda</taxon>
        <taxon>Chelicerata</taxon>
        <taxon>Arachnida</taxon>
        <taxon>Araneae</taxon>
        <taxon>Araneomorphae</taxon>
        <taxon>Entelegynae</taxon>
        <taxon>Araneoidea</taxon>
        <taxon>Nephilidae</taxon>
        <taxon>Trichonephila</taxon>
    </lineage>
</organism>
<dbReference type="InterPro" id="IPR036986">
    <property type="entry name" value="S4_RNA-bd_sf"/>
</dbReference>
<evidence type="ECO:0000256" key="2">
    <source>
        <dbReference type="ARBA" id="ARBA00022598"/>
    </source>
</evidence>
<dbReference type="SUPFAM" id="SSF55174">
    <property type="entry name" value="Alpha-L RNA-binding motif"/>
    <property type="match status" value="1"/>
</dbReference>
<protein>
    <recommendedName>
        <fullName evidence="1 9">Tyrosine--tRNA ligase</fullName>
        <ecNumber evidence="1 9">6.1.1.1</ecNumber>
    </recommendedName>
    <alternativeName>
        <fullName evidence="7 9">Tyrosyl-tRNA synthetase</fullName>
    </alternativeName>
</protein>
<evidence type="ECO:0000256" key="3">
    <source>
        <dbReference type="ARBA" id="ARBA00022741"/>
    </source>
</evidence>
<keyword evidence="2 9" id="KW-0436">Ligase</keyword>
<dbReference type="Proteomes" id="UP000887116">
    <property type="component" value="Unassembled WGS sequence"/>
</dbReference>
<dbReference type="GO" id="GO:0005739">
    <property type="term" value="C:mitochondrion"/>
    <property type="evidence" value="ECO:0007669"/>
    <property type="project" value="TreeGrafter"/>
</dbReference>
<name>A0A8X6M7A0_TRICU</name>
<evidence type="ECO:0000256" key="4">
    <source>
        <dbReference type="ARBA" id="ARBA00022840"/>
    </source>
</evidence>
<dbReference type="PANTHER" id="PTHR11766:SF0">
    <property type="entry name" value="TYROSINE--TRNA LIGASE, MITOCHONDRIAL"/>
    <property type="match status" value="1"/>
</dbReference>
<dbReference type="GO" id="GO:0004831">
    <property type="term" value="F:tyrosine-tRNA ligase activity"/>
    <property type="evidence" value="ECO:0007669"/>
    <property type="project" value="UniProtKB-EC"/>
</dbReference>
<dbReference type="GO" id="GO:0005524">
    <property type="term" value="F:ATP binding"/>
    <property type="evidence" value="ECO:0007669"/>
    <property type="project" value="UniProtKB-KW"/>
</dbReference>
<dbReference type="PRINTS" id="PR01040">
    <property type="entry name" value="TRNASYNTHTYR"/>
</dbReference>
<comment type="similarity">
    <text evidence="9">Belongs to the class-I aminoacyl-tRNA synthetase family.</text>
</comment>
<dbReference type="InterPro" id="IPR014729">
    <property type="entry name" value="Rossmann-like_a/b/a_fold"/>
</dbReference>
<evidence type="ECO:0000256" key="5">
    <source>
        <dbReference type="ARBA" id="ARBA00022917"/>
    </source>
</evidence>
<dbReference type="GO" id="GO:0003723">
    <property type="term" value="F:RNA binding"/>
    <property type="evidence" value="ECO:0007669"/>
    <property type="project" value="InterPro"/>
</dbReference>
<keyword evidence="5 9" id="KW-0648">Protein biosynthesis</keyword>
<reference evidence="10" key="1">
    <citation type="submission" date="2020-07" db="EMBL/GenBank/DDBJ databases">
        <title>Multicomponent nature underlies the extraordinary mechanical properties of spider dragline silk.</title>
        <authorList>
            <person name="Kono N."/>
            <person name="Nakamura H."/>
            <person name="Mori M."/>
            <person name="Yoshida Y."/>
            <person name="Ohtoshi R."/>
            <person name="Malay A.D."/>
            <person name="Moran D.A.P."/>
            <person name="Tomita M."/>
            <person name="Numata K."/>
            <person name="Arakawa K."/>
        </authorList>
    </citation>
    <scope>NUCLEOTIDE SEQUENCE</scope>
</reference>
<dbReference type="SUPFAM" id="SSF52374">
    <property type="entry name" value="Nucleotidylyl transferase"/>
    <property type="match status" value="1"/>
</dbReference>